<keyword evidence="3" id="KW-1185">Reference proteome</keyword>
<gene>
    <name evidence="2" type="ORF">K239x_48360</name>
</gene>
<accession>A0A517P0D6</accession>
<dbReference type="EMBL" id="CP036526">
    <property type="protein sequence ID" value="QDT12824.1"/>
    <property type="molecule type" value="Genomic_DNA"/>
</dbReference>
<feature type="domain" description="Pyrrolo-quinoline quinone repeat" evidence="1">
    <location>
        <begin position="184"/>
        <end position="346"/>
    </location>
</feature>
<dbReference type="PANTHER" id="PTHR34512">
    <property type="entry name" value="CELL SURFACE PROTEIN"/>
    <property type="match status" value="1"/>
</dbReference>
<name>A0A517P0D6_9BACT</name>
<evidence type="ECO:0000313" key="2">
    <source>
        <dbReference type="EMBL" id="QDT12824.1"/>
    </source>
</evidence>
<protein>
    <submittedName>
        <fullName evidence="2">Outer membrane biogenesis protein BamB</fullName>
    </submittedName>
</protein>
<proteinExistence type="predicted"/>
<dbReference type="InterPro" id="IPR002372">
    <property type="entry name" value="PQQ_rpt_dom"/>
</dbReference>
<sequence>MNPRSFIAQTLIVVPLFLLVELLACQAVAQEWTRFRGQAGSGIGGENIPSVWSDSENLAWKTKLPGKGSSSPVVWGDKVFLTAFSGYGLSAEEPGDRADLKLHVICLSLADGKILWDRQVDPSAEEQNASKRVVDHGYASPTACVDSENVYAFFGPSGLVAFSHEGQQLWRRSVGTKTAGFGAAASPVLWDDLVIINASIEDGAVYGIEKSTGVVRWRTGEITKAWTTPTLVTLSAGNTELVVNQKEAILGLDPQTGSRLWSCDAIEDYVVPCVVADGETLYCSGGRSNKTFVVKAGGRGDVSESHQVWDASLGANVTSPVLLDGHLYWSHDKSIALCLRASDGEMMFRERMPTRSRVYASVVSDGEKLFLTTRDAGVLVLAASPEYKQIAVNKLGADGEMFNATPALVGPSLLIRSDQNLYCIRQD</sequence>
<dbReference type="Proteomes" id="UP000319817">
    <property type="component" value="Chromosome"/>
</dbReference>
<evidence type="ECO:0000259" key="1">
    <source>
        <dbReference type="Pfam" id="PF13360"/>
    </source>
</evidence>
<dbReference type="Pfam" id="PF13360">
    <property type="entry name" value="PQQ_2"/>
    <property type="match status" value="1"/>
</dbReference>
<dbReference type="RefSeq" id="WP_145420659.1">
    <property type="nucleotide sequence ID" value="NZ_CP036526.1"/>
</dbReference>
<dbReference type="AlphaFoldDB" id="A0A517P0D6"/>
<dbReference type="InterPro" id="IPR015943">
    <property type="entry name" value="WD40/YVTN_repeat-like_dom_sf"/>
</dbReference>
<dbReference type="OrthoDB" id="244732at2"/>
<evidence type="ECO:0000313" key="3">
    <source>
        <dbReference type="Proteomes" id="UP000319817"/>
    </source>
</evidence>
<reference evidence="2 3" key="1">
    <citation type="submission" date="2019-02" db="EMBL/GenBank/DDBJ databases">
        <title>Deep-cultivation of Planctomycetes and their phenomic and genomic characterization uncovers novel biology.</title>
        <authorList>
            <person name="Wiegand S."/>
            <person name="Jogler M."/>
            <person name="Boedeker C."/>
            <person name="Pinto D."/>
            <person name="Vollmers J."/>
            <person name="Rivas-Marin E."/>
            <person name="Kohn T."/>
            <person name="Peeters S.H."/>
            <person name="Heuer A."/>
            <person name="Rast P."/>
            <person name="Oberbeckmann S."/>
            <person name="Bunk B."/>
            <person name="Jeske O."/>
            <person name="Meyerdierks A."/>
            <person name="Storesund J.E."/>
            <person name="Kallscheuer N."/>
            <person name="Luecker S."/>
            <person name="Lage O.M."/>
            <person name="Pohl T."/>
            <person name="Merkel B.J."/>
            <person name="Hornburger P."/>
            <person name="Mueller R.-W."/>
            <person name="Bruemmer F."/>
            <person name="Labrenz M."/>
            <person name="Spormann A.M."/>
            <person name="Op den Camp H."/>
            <person name="Overmann J."/>
            <person name="Amann R."/>
            <person name="Jetten M.S.M."/>
            <person name="Mascher T."/>
            <person name="Medema M.H."/>
            <person name="Devos D.P."/>
            <person name="Kaster A.-K."/>
            <person name="Ovreas L."/>
            <person name="Rohde M."/>
            <person name="Galperin M.Y."/>
            <person name="Jogler C."/>
        </authorList>
    </citation>
    <scope>NUCLEOTIDE SEQUENCE [LARGE SCALE GENOMIC DNA]</scope>
    <source>
        <strain evidence="2 3">K23_9</strain>
    </source>
</reference>
<organism evidence="2 3">
    <name type="scientific">Stieleria marina</name>
    <dbReference type="NCBI Taxonomy" id="1930275"/>
    <lineage>
        <taxon>Bacteria</taxon>
        <taxon>Pseudomonadati</taxon>
        <taxon>Planctomycetota</taxon>
        <taxon>Planctomycetia</taxon>
        <taxon>Pirellulales</taxon>
        <taxon>Pirellulaceae</taxon>
        <taxon>Stieleria</taxon>
    </lineage>
</organism>
<dbReference type="Gene3D" id="2.130.10.10">
    <property type="entry name" value="YVTN repeat-like/Quinoprotein amine dehydrogenase"/>
    <property type="match status" value="1"/>
</dbReference>
<dbReference type="PANTHER" id="PTHR34512:SF30">
    <property type="entry name" value="OUTER MEMBRANE PROTEIN ASSEMBLY FACTOR BAMB"/>
    <property type="match status" value="1"/>
</dbReference>
<dbReference type="InterPro" id="IPR011047">
    <property type="entry name" value="Quinoprotein_ADH-like_sf"/>
</dbReference>
<dbReference type="SUPFAM" id="SSF50998">
    <property type="entry name" value="Quinoprotein alcohol dehydrogenase-like"/>
    <property type="match status" value="1"/>
</dbReference>